<evidence type="ECO:0000313" key="2">
    <source>
        <dbReference type="Proteomes" id="UP001140502"/>
    </source>
</evidence>
<reference evidence="1" key="1">
    <citation type="submission" date="2022-10" db="EMBL/GenBank/DDBJ databases">
        <title>Tapping the CABI collections for fungal endophytes: first genome assemblies for Collariella, Neodidymelliopsis, Ascochyta clinopodiicola, Didymella pomorum, Didymosphaeria variabile, Neocosmospora piperis and Neocucurbitaria cava.</title>
        <authorList>
            <person name="Hill R."/>
        </authorList>
    </citation>
    <scope>NUCLEOTIDE SEQUENCE</scope>
    <source>
        <strain evidence="1">IMI 366586</strain>
    </source>
</reference>
<gene>
    <name evidence="1" type="ORF">N0V84_003413</name>
</gene>
<comment type="caution">
    <text evidence="1">The sequence shown here is derived from an EMBL/GenBank/DDBJ whole genome shotgun (WGS) entry which is preliminary data.</text>
</comment>
<proteinExistence type="predicted"/>
<sequence length="62" mass="7292">WVKIQRRKSCSFRVNATKSTSDNAQAECVWRPEETYTRSAVCWNGRRYSFNIDTPGRVPPHF</sequence>
<name>A0A9W8WHE9_9HYPO</name>
<organism evidence="1 2">
    <name type="scientific">Fusarium piperis</name>
    <dbReference type="NCBI Taxonomy" id="1435070"/>
    <lineage>
        <taxon>Eukaryota</taxon>
        <taxon>Fungi</taxon>
        <taxon>Dikarya</taxon>
        <taxon>Ascomycota</taxon>
        <taxon>Pezizomycotina</taxon>
        <taxon>Sordariomycetes</taxon>
        <taxon>Hypocreomycetidae</taxon>
        <taxon>Hypocreales</taxon>
        <taxon>Nectriaceae</taxon>
        <taxon>Fusarium</taxon>
        <taxon>Fusarium solani species complex</taxon>
    </lineage>
</organism>
<keyword evidence="2" id="KW-1185">Reference proteome</keyword>
<dbReference type="AlphaFoldDB" id="A0A9W8WHE9"/>
<accession>A0A9W8WHE9</accession>
<feature type="non-terminal residue" evidence="1">
    <location>
        <position position="1"/>
    </location>
</feature>
<dbReference type="EMBL" id="JAPEUR010000049">
    <property type="protein sequence ID" value="KAJ4325538.1"/>
    <property type="molecule type" value="Genomic_DNA"/>
</dbReference>
<evidence type="ECO:0000313" key="1">
    <source>
        <dbReference type="EMBL" id="KAJ4325538.1"/>
    </source>
</evidence>
<protein>
    <submittedName>
        <fullName evidence="1">Uncharacterized protein</fullName>
    </submittedName>
</protein>
<dbReference type="Proteomes" id="UP001140502">
    <property type="component" value="Unassembled WGS sequence"/>
</dbReference>